<dbReference type="Proteomes" id="UP000196053">
    <property type="component" value="Chromosome I"/>
</dbReference>
<sequence length="137" mass="15136">MELIHTINKPEGYCGIIKGRNILKSAGVGVWKPEYVEDLIKNLLELAKNFQGEDFAYIADPSNMSPILSKETSAAFTKLHSVLGKAGCKAVAFLDGNTAAMKLQSQKHQNLSEVKEMLVLHFKTEEEALNWLGEMGI</sequence>
<name>A0A0K8J482_9FIRM</name>
<evidence type="ECO:0000313" key="2">
    <source>
        <dbReference type="Proteomes" id="UP000196053"/>
    </source>
</evidence>
<proteinExistence type="predicted"/>
<keyword evidence="2" id="KW-1185">Reference proteome</keyword>
<evidence type="ECO:0008006" key="3">
    <source>
        <dbReference type="Google" id="ProtNLM"/>
    </source>
</evidence>
<dbReference type="KEGG" id="hsd:SD1D_0739"/>
<evidence type="ECO:0000313" key="1">
    <source>
        <dbReference type="EMBL" id="CUH92287.1"/>
    </source>
</evidence>
<organism evidence="1 2">
    <name type="scientific">Herbinix luporum</name>
    <dbReference type="NCBI Taxonomy" id="1679721"/>
    <lineage>
        <taxon>Bacteria</taxon>
        <taxon>Bacillati</taxon>
        <taxon>Bacillota</taxon>
        <taxon>Clostridia</taxon>
        <taxon>Lachnospirales</taxon>
        <taxon>Lachnospiraceae</taxon>
        <taxon>Herbinix</taxon>
    </lineage>
</organism>
<dbReference type="AlphaFoldDB" id="A0A0K8J482"/>
<dbReference type="EMBL" id="LN879430">
    <property type="protein sequence ID" value="CUH92287.1"/>
    <property type="molecule type" value="Genomic_DNA"/>
</dbReference>
<reference evidence="2" key="1">
    <citation type="submission" date="2015-09" db="EMBL/GenBank/DDBJ databases">
        <authorList>
            <person name="Wibberg D."/>
        </authorList>
    </citation>
    <scope>NUCLEOTIDE SEQUENCE [LARGE SCALE GENOMIC DNA]</scope>
    <source>
        <strain evidence="2">SD1D</strain>
    </source>
</reference>
<gene>
    <name evidence="1" type="ORF">SD1D_0739</name>
</gene>
<protein>
    <recommendedName>
        <fullName evidence="3">STAS/SEC14 domain-containing protein</fullName>
    </recommendedName>
</protein>
<accession>A0A0K8J482</accession>
<dbReference type="RefSeq" id="WP_058257666.1">
    <property type="nucleotide sequence ID" value="NZ_LN879430.1"/>
</dbReference>